<dbReference type="SUPFAM" id="SSF74853">
    <property type="entry name" value="Lamin A/C globular tail domain"/>
    <property type="match status" value="1"/>
</dbReference>
<dbReference type="InterPro" id="IPR001736">
    <property type="entry name" value="PLipase_D/transphosphatidylase"/>
</dbReference>
<dbReference type="Pfam" id="PF00932">
    <property type="entry name" value="LTD"/>
    <property type="match status" value="1"/>
</dbReference>
<feature type="domain" description="PLD phosphodiesterase" evidence="9">
    <location>
        <begin position="605"/>
        <end position="637"/>
    </location>
</feature>
<dbReference type="GO" id="GO:0006793">
    <property type="term" value="P:phosphorus metabolic process"/>
    <property type="evidence" value="ECO:0007669"/>
    <property type="project" value="UniProtKB-ARBA"/>
</dbReference>
<keyword evidence="6" id="KW-0443">Lipid metabolism</keyword>
<evidence type="ECO:0000256" key="1">
    <source>
        <dbReference type="ARBA" id="ARBA00000798"/>
    </source>
</evidence>
<comment type="similarity">
    <text evidence="2">Belongs to the phospholipase D family.</text>
</comment>
<comment type="caution">
    <text evidence="11">The sequence shown here is derived from an EMBL/GenBank/DDBJ whole genome shotgun (WGS) entry which is preliminary data.</text>
</comment>
<dbReference type="PANTHER" id="PTHR43856:SF1">
    <property type="entry name" value="MITOCHONDRIAL CARDIOLIPIN HYDROLASE"/>
    <property type="match status" value="1"/>
</dbReference>
<dbReference type="Gene3D" id="3.30.870.10">
    <property type="entry name" value="Endonuclease Chain A"/>
    <property type="match status" value="2"/>
</dbReference>
<keyword evidence="5" id="KW-0442">Lipid degradation</keyword>
<name>A0A562K2X5_9BACI</name>
<dbReference type="RefSeq" id="WP_144540152.1">
    <property type="nucleotide sequence ID" value="NZ_CBCSDC010000011.1"/>
</dbReference>
<evidence type="ECO:0000256" key="8">
    <source>
        <dbReference type="SAM" id="SignalP"/>
    </source>
</evidence>
<dbReference type="InterPro" id="IPR036415">
    <property type="entry name" value="Lamin_tail_dom_sf"/>
</dbReference>
<evidence type="ECO:0000259" key="9">
    <source>
        <dbReference type="PROSITE" id="PS50035"/>
    </source>
</evidence>
<protein>
    <recommendedName>
        <fullName evidence="3">phospholipase D</fullName>
        <ecNumber evidence="3">3.1.4.4</ecNumber>
    </recommendedName>
</protein>
<dbReference type="SMART" id="SM00155">
    <property type="entry name" value="PLDc"/>
    <property type="match status" value="2"/>
</dbReference>
<keyword evidence="8" id="KW-0732">Signal</keyword>
<dbReference type="SUPFAM" id="SSF56024">
    <property type="entry name" value="Phospholipase D/nuclease"/>
    <property type="match status" value="2"/>
</dbReference>
<dbReference type="PANTHER" id="PTHR43856">
    <property type="entry name" value="CARDIOLIPIN HYDROLASE"/>
    <property type="match status" value="1"/>
</dbReference>
<sequence length="673" mass="73447">MVKKLFSIFPAFILLFSILFPAMQNTASTVHAAGAGSVVINEIAWMGTTTSYNDEWIELYNNTGSDVVLDGWKLHAADGTPAIALSGTIPANGYFLLERTDDQTVSDIPADLIYSGALGNTAEHLQLLDSAGTVIDEVDTWYAGDNTSKATMERIDPAAEGISSSNWATAIKSYTGGLGTPKAFNSTGTDGSGTVDPDDGSTEPPPSSNVCDDRTQHLNNVSEAEGAINVYFNKCAFPQYASAGNEANYNVNFEDILIKRLNSATKSIDFATYEINLPRVVDTLIQKAAEGVDVRVIADSKDSADPHYAERFETMRLYLEKMARGQDSAMGTADDIVIFSDSPMFAVEDSAKRTSKGLPSSANDIDQVTVTVGNSSVTGRLFVDAESKSAGSYYSPGNQMHNKFAIIDDRWVFTGTWNFTVTGLYGSDENMQQGILDGNQNQIVEMNWPELAGIYETEFNEMWGTSALSPDPAISNFSSRKTDNTTHVIDINGKKVEIYFSAGDNAIGKMASLIRNEAHFNTYFSIFAWSDQAIADELKNKWEGSYNDLEGTLTGFDVKGVFDSDFWNQWWSASIDMTGRTASQTSVNNPNTRWKNPAPVYKDAEVRKLHSKTMIIDADTNSDPTVIVGSTNWSNNGNNVNDENMLIIHDAAIANQFVQEFNARYTQAGGTIQ</sequence>
<comment type="catalytic activity">
    <reaction evidence="1">
        <text>a 1,2-diacyl-sn-glycero-3-phosphocholine + H2O = a 1,2-diacyl-sn-glycero-3-phosphate + choline + H(+)</text>
        <dbReference type="Rhea" id="RHEA:14445"/>
        <dbReference type="ChEBI" id="CHEBI:15354"/>
        <dbReference type="ChEBI" id="CHEBI:15377"/>
        <dbReference type="ChEBI" id="CHEBI:15378"/>
        <dbReference type="ChEBI" id="CHEBI:57643"/>
        <dbReference type="ChEBI" id="CHEBI:58608"/>
        <dbReference type="EC" id="3.1.4.4"/>
    </reaction>
</comment>
<keyword evidence="12" id="KW-1185">Reference proteome</keyword>
<evidence type="ECO:0000313" key="12">
    <source>
        <dbReference type="Proteomes" id="UP000318667"/>
    </source>
</evidence>
<feature type="signal peptide" evidence="8">
    <location>
        <begin position="1"/>
        <end position="32"/>
    </location>
</feature>
<keyword evidence="4" id="KW-0378">Hydrolase</keyword>
<dbReference type="InterPro" id="IPR051406">
    <property type="entry name" value="PLD_domain"/>
</dbReference>
<evidence type="ECO:0000256" key="6">
    <source>
        <dbReference type="ARBA" id="ARBA00023098"/>
    </source>
</evidence>
<evidence type="ECO:0000313" key="11">
    <source>
        <dbReference type="EMBL" id="TWH89575.1"/>
    </source>
</evidence>
<evidence type="ECO:0000256" key="2">
    <source>
        <dbReference type="ARBA" id="ARBA00008664"/>
    </source>
</evidence>
<dbReference type="EC" id="3.1.4.4" evidence="3"/>
<feature type="region of interest" description="Disordered" evidence="7">
    <location>
        <begin position="182"/>
        <end position="211"/>
    </location>
</feature>
<dbReference type="Gene3D" id="2.60.40.1260">
    <property type="entry name" value="Lamin Tail domain"/>
    <property type="match status" value="1"/>
</dbReference>
<dbReference type="EMBL" id="VLKI01000002">
    <property type="protein sequence ID" value="TWH89575.1"/>
    <property type="molecule type" value="Genomic_DNA"/>
</dbReference>
<dbReference type="GO" id="GO:0004630">
    <property type="term" value="F:phospholipase D activity"/>
    <property type="evidence" value="ECO:0007669"/>
    <property type="project" value="UniProtKB-EC"/>
</dbReference>
<dbReference type="InterPro" id="IPR025202">
    <property type="entry name" value="PLD-like_dom"/>
</dbReference>
<dbReference type="Proteomes" id="UP000318667">
    <property type="component" value="Unassembled WGS sequence"/>
</dbReference>
<dbReference type="GO" id="GO:0016042">
    <property type="term" value="P:lipid catabolic process"/>
    <property type="evidence" value="ECO:0007669"/>
    <property type="project" value="UniProtKB-KW"/>
</dbReference>
<evidence type="ECO:0000256" key="4">
    <source>
        <dbReference type="ARBA" id="ARBA00022801"/>
    </source>
</evidence>
<evidence type="ECO:0000256" key="5">
    <source>
        <dbReference type="ARBA" id="ARBA00022963"/>
    </source>
</evidence>
<dbReference type="GO" id="GO:0016891">
    <property type="term" value="F:RNA endonuclease activity producing 5'-phosphomonoesters, hydrolytic mechanism"/>
    <property type="evidence" value="ECO:0007669"/>
    <property type="project" value="TreeGrafter"/>
</dbReference>
<reference evidence="11 12" key="1">
    <citation type="journal article" date="2015" name="Stand. Genomic Sci.">
        <title>Genomic Encyclopedia of Bacterial and Archaeal Type Strains, Phase III: the genomes of soil and plant-associated and newly described type strains.</title>
        <authorList>
            <person name="Whitman W.B."/>
            <person name="Woyke T."/>
            <person name="Klenk H.P."/>
            <person name="Zhou Y."/>
            <person name="Lilburn T.G."/>
            <person name="Beck B.J."/>
            <person name="De Vos P."/>
            <person name="Vandamme P."/>
            <person name="Eisen J.A."/>
            <person name="Garrity G."/>
            <person name="Hugenholtz P."/>
            <person name="Kyrpides N.C."/>
        </authorList>
    </citation>
    <scope>NUCLEOTIDE SEQUENCE [LARGE SCALE GENOMIC DNA]</scope>
    <source>
        <strain evidence="11 12">CGMCC 1.10115</strain>
    </source>
</reference>
<organism evidence="11 12">
    <name type="scientific">Cytobacillus oceanisediminis</name>
    <dbReference type="NCBI Taxonomy" id="665099"/>
    <lineage>
        <taxon>Bacteria</taxon>
        <taxon>Bacillati</taxon>
        <taxon>Bacillota</taxon>
        <taxon>Bacilli</taxon>
        <taxon>Bacillales</taxon>
        <taxon>Bacillaceae</taxon>
        <taxon>Cytobacillus</taxon>
    </lineage>
</organism>
<proteinExistence type="inferred from homology"/>
<feature type="domain" description="LTD" evidence="10">
    <location>
        <begin position="26"/>
        <end position="150"/>
    </location>
</feature>
<dbReference type="PROSITE" id="PS50035">
    <property type="entry name" value="PLD"/>
    <property type="match status" value="2"/>
</dbReference>
<dbReference type="AlphaFoldDB" id="A0A562K2X5"/>
<dbReference type="InterPro" id="IPR001322">
    <property type="entry name" value="Lamin_tail_dom"/>
</dbReference>
<dbReference type="Pfam" id="PF13091">
    <property type="entry name" value="PLDc_2"/>
    <property type="match status" value="2"/>
</dbReference>
<evidence type="ECO:0000256" key="7">
    <source>
        <dbReference type="SAM" id="MobiDB-lite"/>
    </source>
</evidence>
<evidence type="ECO:0000259" key="10">
    <source>
        <dbReference type="PROSITE" id="PS51841"/>
    </source>
</evidence>
<feature type="domain" description="PLD phosphodiesterase" evidence="9">
    <location>
        <begin position="396"/>
        <end position="423"/>
    </location>
</feature>
<evidence type="ECO:0000256" key="3">
    <source>
        <dbReference type="ARBA" id="ARBA00012027"/>
    </source>
</evidence>
<feature type="chain" id="PRO_5021874523" description="phospholipase D" evidence="8">
    <location>
        <begin position="33"/>
        <end position="673"/>
    </location>
</feature>
<gene>
    <name evidence="11" type="ORF">IQ19_00816</name>
</gene>
<dbReference type="PROSITE" id="PS51841">
    <property type="entry name" value="LTD"/>
    <property type="match status" value="1"/>
</dbReference>
<dbReference type="GeneID" id="65402088"/>
<dbReference type="OrthoDB" id="155099at2"/>
<accession>A0A562K2X5</accession>